<dbReference type="STRING" id="2282107.A0A286UUD0"/>
<evidence type="ECO:0000256" key="1">
    <source>
        <dbReference type="SAM" id="MobiDB-lite"/>
    </source>
</evidence>
<dbReference type="GO" id="GO:0006614">
    <property type="term" value="P:SRP-dependent cotranslational protein targeting to membrane"/>
    <property type="evidence" value="ECO:0007669"/>
    <property type="project" value="InterPro"/>
</dbReference>
<dbReference type="Proteomes" id="UP000217199">
    <property type="component" value="Unassembled WGS sequence"/>
</dbReference>
<dbReference type="InterPro" id="IPR000560">
    <property type="entry name" value="His_Pase_clade-2"/>
</dbReference>
<dbReference type="Pfam" id="PF00328">
    <property type="entry name" value="His_Phos_2"/>
    <property type="match status" value="1"/>
</dbReference>
<comment type="caution">
    <text evidence="3">The sequence shown here is derived from an EMBL/GenBank/DDBJ whole genome shotgun (WGS) entry which is preliminary data.</text>
</comment>
<keyword evidence="4" id="KW-1185">Reference proteome</keyword>
<dbReference type="OrthoDB" id="258392at2759"/>
<dbReference type="InterPro" id="IPR011990">
    <property type="entry name" value="TPR-like_helical_dom_sf"/>
</dbReference>
<dbReference type="SUPFAM" id="SSF53254">
    <property type="entry name" value="Phosphoglycerate mutase-like"/>
    <property type="match status" value="1"/>
</dbReference>
<keyword evidence="2" id="KW-0812">Transmembrane</keyword>
<evidence type="ECO:0000313" key="3">
    <source>
        <dbReference type="EMBL" id="PAV23112.1"/>
    </source>
</evidence>
<proteinExistence type="predicted"/>
<dbReference type="GO" id="GO:0005786">
    <property type="term" value="C:signal recognition particle, endoplasmic reticulum targeting"/>
    <property type="evidence" value="ECO:0007669"/>
    <property type="project" value="TreeGrafter"/>
</dbReference>
<dbReference type="InterPro" id="IPR031545">
    <property type="entry name" value="SRP72_TPR-like"/>
</dbReference>
<dbReference type="EMBL" id="NBII01000001">
    <property type="protein sequence ID" value="PAV23112.1"/>
    <property type="molecule type" value="Genomic_DNA"/>
</dbReference>
<dbReference type="InterPro" id="IPR029033">
    <property type="entry name" value="His_PPase_superfam"/>
</dbReference>
<dbReference type="GO" id="GO:0008312">
    <property type="term" value="F:7S RNA binding"/>
    <property type="evidence" value="ECO:0007669"/>
    <property type="project" value="TreeGrafter"/>
</dbReference>
<keyword evidence="2" id="KW-0472">Membrane</keyword>
<dbReference type="Gene3D" id="3.40.50.1240">
    <property type="entry name" value="Phosphoglycerate mutase-like"/>
    <property type="match status" value="1"/>
</dbReference>
<dbReference type="GO" id="GO:0043022">
    <property type="term" value="F:ribosome binding"/>
    <property type="evidence" value="ECO:0007669"/>
    <property type="project" value="TreeGrafter"/>
</dbReference>
<organism evidence="3 4">
    <name type="scientific">Pyrrhoderma noxium</name>
    <dbReference type="NCBI Taxonomy" id="2282107"/>
    <lineage>
        <taxon>Eukaryota</taxon>
        <taxon>Fungi</taxon>
        <taxon>Dikarya</taxon>
        <taxon>Basidiomycota</taxon>
        <taxon>Agaricomycotina</taxon>
        <taxon>Agaricomycetes</taxon>
        <taxon>Hymenochaetales</taxon>
        <taxon>Hymenochaetaceae</taxon>
        <taxon>Pyrrhoderma</taxon>
    </lineage>
</organism>
<dbReference type="InterPro" id="IPR026270">
    <property type="entry name" value="SRP72"/>
</dbReference>
<dbReference type="InParanoid" id="A0A286UUD0"/>
<dbReference type="SUPFAM" id="SSF48452">
    <property type="entry name" value="TPR-like"/>
    <property type="match status" value="1"/>
</dbReference>
<sequence>MPSINNLSSSRKKTAKNTKKAEKKELSGEERIRRFFRTLHAQIDGAHFHNALKTCDKILRVNPKDLDALQAKLFLLLQTEQYDPALTLIDSFEDPAARRFERAYALYRLQREADAAGLLSELRSSQGTNDLYDRGVIHLEAQLAYRQGAYQEAFDYYTQLLDSSSADSEEHADLETNLNAAQAHLDFLNSGYLRSLDSLPSTLTNNLETVAPLAPAGSNVHSVTASNMVSTTISSVDPSEKKVRMKRVPKGVVPGVTPPPDPERWIKKMEERTRKKSESMPVTPIYSLQTWHKKGSFDSFVSTHKMAGILGVVILALYGDRRSYYQDPVTYHQGYTKLTPLGQMQEVQLGSYLRSEYLNPRSPNSIRGIVPDIVDNRQLLVRADNGGEGGAIVDSAVALLQGLYPPTPNSRVQLANGSNVIGPMGGYQYIPVESVEPGQSIQLEGWTACPNFEKRVKDLYGSPAFRSKANEATPFLNAVRPYLWGIPNTLENMWNVYDYIFTNYVHNETYAFRLPPTFLQQAQAWVDYHESLIFSDTNPTGIGNIAGRTILPSIITSLERISNKADPLSLVIQEISYKPLISLFNITHASDSNPNLKGLPLYASALALEIRNDEEGETWIRTKFKNGTGDFETVHMYGHNGDIALNELIYRFDLTAIKNNQHWCRVCGQRNERGCNLCSADDTLDFSTLESCANKIKEFSVSPSASIIAAAAFVVLALFGTAKIIRARRASPRVPYDSPILNTQYQDEDPKAANGRY</sequence>
<protein>
    <submittedName>
        <fullName evidence="3">Phosphoglycerate mutase</fullName>
    </submittedName>
</protein>
<gene>
    <name evidence="3" type="ORF">PNOK_0017900</name>
</gene>
<dbReference type="Pfam" id="PF17004">
    <property type="entry name" value="SRP_TPR_like"/>
    <property type="match status" value="1"/>
</dbReference>
<dbReference type="AlphaFoldDB" id="A0A286UUD0"/>
<dbReference type="Gene3D" id="1.25.40.10">
    <property type="entry name" value="Tetratricopeptide repeat domain"/>
    <property type="match status" value="1"/>
</dbReference>
<feature type="region of interest" description="Disordered" evidence="1">
    <location>
        <begin position="1"/>
        <end position="26"/>
    </location>
</feature>
<reference evidence="3 4" key="1">
    <citation type="journal article" date="2017" name="Mol. Ecol.">
        <title>Comparative and population genomic landscape of Phellinus noxius: A hypervariable fungus causing root rot in trees.</title>
        <authorList>
            <person name="Chung C.L."/>
            <person name="Lee T.J."/>
            <person name="Akiba M."/>
            <person name="Lee H.H."/>
            <person name="Kuo T.H."/>
            <person name="Liu D."/>
            <person name="Ke H.M."/>
            <person name="Yokoi T."/>
            <person name="Roa M.B."/>
            <person name="Lu M.J."/>
            <person name="Chang Y.Y."/>
            <person name="Ann P.J."/>
            <person name="Tsai J.N."/>
            <person name="Chen C.Y."/>
            <person name="Tzean S.S."/>
            <person name="Ota Y."/>
            <person name="Hattori T."/>
            <person name="Sahashi N."/>
            <person name="Liou R.F."/>
            <person name="Kikuchi T."/>
            <person name="Tsai I.J."/>
        </authorList>
    </citation>
    <scope>NUCLEOTIDE SEQUENCE [LARGE SCALE GENOMIC DNA]</scope>
    <source>
        <strain evidence="3 4">FFPRI411160</strain>
    </source>
</reference>
<evidence type="ECO:0000313" key="4">
    <source>
        <dbReference type="Proteomes" id="UP000217199"/>
    </source>
</evidence>
<feature type="transmembrane region" description="Helical" evidence="2">
    <location>
        <begin position="705"/>
        <end position="725"/>
    </location>
</feature>
<dbReference type="PANTHER" id="PTHR14094">
    <property type="entry name" value="SIGNAL RECOGNITION PARTICLE 72"/>
    <property type="match status" value="1"/>
</dbReference>
<keyword evidence="2" id="KW-1133">Transmembrane helix</keyword>
<accession>A0A286UUD0</accession>
<evidence type="ECO:0000256" key="2">
    <source>
        <dbReference type="SAM" id="Phobius"/>
    </source>
</evidence>
<dbReference type="PANTHER" id="PTHR14094:SF9">
    <property type="entry name" value="SIGNAL RECOGNITION PARTICLE SUBUNIT SRP72"/>
    <property type="match status" value="1"/>
</dbReference>
<name>A0A286UUD0_9AGAM</name>